<evidence type="ECO:0000256" key="5">
    <source>
        <dbReference type="ARBA" id="ARBA00023163"/>
    </source>
</evidence>
<dbReference type="Pfam" id="PF08281">
    <property type="entry name" value="Sigma70_r4_2"/>
    <property type="match status" value="1"/>
</dbReference>
<dbReference type="Gene3D" id="1.10.1740.10">
    <property type="match status" value="1"/>
</dbReference>
<dbReference type="InterPro" id="IPR036388">
    <property type="entry name" value="WH-like_DNA-bd_sf"/>
</dbReference>
<dbReference type="EMBL" id="UOFL01000216">
    <property type="protein sequence ID" value="VAW81293.1"/>
    <property type="molecule type" value="Genomic_DNA"/>
</dbReference>
<evidence type="ECO:0000256" key="6">
    <source>
        <dbReference type="SAM" id="MobiDB-lite"/>
    </source>
</evidence>
<dbReference type="InterPro" id="IPR013324">
    <property type="entry name" value="RNA_pol_sigma_r3/r4-like"/>
</dbReference>
<evidence type="ECO:0008006" key="10">
    <source>
        <dbReference type="Google" id="ProtNLM"/>
    </source>
</evidence>
<evidence type="ECO:0000259" key="7">
    <source>
        <dbReference type="Pfam" id="PF04542"/>
    </source>
</evidence>
<protein>
    <recommendedName>
        <fullName evidence="10">RNA polymerase sigma-54 factor RpoN</fullName>
    </recommendedName>
</protein>
<evidence type="ECO:0000259" key="8">
    <source>
        <dbReference type="Pfam" id="PF08281"/>
    </source>
</evidence>
<reference evidence="9" key="1">
    <citation type="submission" date="2018-06" db="EMBL/GenBank/DDBJ databases">
        <authorList>
            <person name="Zhirakovskaya E."/>
        </authorList>
    </citation>
    <scope>NUCLEOTIDE SEQUENCE</scope>
</reference>
<dbReference type="AlphaFoldDB" id="A0A3B0YZ95"/>
<evidence type="ECO:0000256" key="1">
    <source>
        <dbReference type="ARBA" id="ARBA00010641"/>
    </source>
</evidence>
<comment type="similarity">
    <text evidence="1">Belongs to the sigma-70 factor family. ECF subfamily.</text>
</comment>
<keyword evidence="2" id="KW-0805">Transcription regulation</keyword>
<dbReference type="PANTHER" id="PTHR43133">
    <property type="entry name" value="RNA POLYMERASE ECF-TYPE SIGMA FACTO"/>
    <property type="match status" value="1"/>
</dbReference>
<evidence type="ECO:0000313" key="9">
    <source>
        <dbReference type="EMBL" id="VAW81293.1"/>
    </source>
</evidence>
<dbReference type="GO" id="GO:0003677">
    <property type="term" value="F:DNA binding"/>
    <property type="evidence" value="ECO:0007669"/>
    <property type="project" value="UniProtKB-KW"/>
</dbReference>
<dbReference type="Pfam" id="PF04542">
    <property type="entry name" value="Sigma70_r2"/>
    <property type="match status" value="1"/>
</dbReference>
<dbReference type="InterPro" id="IPR014284">
    <property type="entry name" value="RNA_pol_sigma-70_dom"/>
</dbReference>
<dbReference type="InterPro" id="IPR013249">
    <property type="entry name" value="RNA_pol_sigma70_r4_t2"/>
</dbReference>
<accession>A0A3B0YZ95</accession>
<gene>
    <name evidence="9" type="ORF">MNBD_GAMMA12-1501</name>
</gene>
<feature type="domain" description="RNA polymerase sigma-70 region 2" evidence="7">
    <location>
        <begin position="14"/>
        <end position="81"/>
    </location>
</feature>
<keyword evidence="4" id="KW-0238">DNA-binding</keyword>
<evidence type="ECO:0000256" key="2">
    <source>
        <dbReference type="ARBA" id="ARBA00023015"/>
    </source>
</evidence>
<dbReference type="InterPro" id="IPR007627">
    <property type="entry name" value="RNA_pol_sigma70_r2"/>
</dbReference>
<name>A0A3B0YZ95_9ZZZZ</name>
<dbReference type="GO" id="GO:0016987">
    <property type="term" value="F:sigma factor activity"/>
    <property type="evidence" value="ECO:0007669"/>
    <property type="project" value="UniProtKB-KW"/>
</dbReference>
<dbReference type="SUPFAM" id="SSF88659">
    <property type="entry name" value="Sigma3 and sigma4 domains of RNA polymerase sigma factors"/>
    <property type="match status" value="1"/>
</dbReference>
<dbReference type="SUPFAM" id="SSF88946">
    <property type="entry name" value="Sigma2 domain of RNA polymerase sigma factors"/>
    <property type="match status" value="1"/>
</dbReference>
<organism evidence="9">
    <name type="scientific">hydrothermal vent metagenome</name>
    <dbReference type="NCBI Taxonomy" id="652676"/>
    <lineage>
        <taxon>unclassified sequences</taxon>
        <taxon>metagenomes</taxon>
        <taxon>ecological metagenomes</taxon>
    </lineage>
</organism>
<dbReference type="InterPro" id="IPR039425">
    <property type="entry name" value="RNA_pol_sigma-70-like"/>
</dbReference>
<evidence type="ECO:0000256" key="4">
    <source>
        <dbReference type="ARBA" id="ARBA00023125"/>
    </source>
</evidence>
<keyword evidence="3" id="KW-0731">Sigma factor</keyword>
<dbReference type="NCBIfam" id="TIGR02937">
    <property type="entry name" value="sigma70-ECF"/>
    <property type="match status" value="1"/>
</dbReference>
<feature type="region of interest" description="Disordered" evidence="6">
    <location>
        <begin position="170"/>
        <end position="191"/>
    </location>
</feature>
<sequence length="191" mass="22029">MPLLFGKSKKFKALLEEHWSKLYRVSYAWCHNPQLAADLVQDTIESALQHSGKITEAEHLTKWLFTVLMNKWRDNCRKQNKQVSLEPDKHEHLLVSDADPEHSQHLNETINHVYQAMSLLSIEHREILSLIALEGFSYEMVASIIDKPVGTVMSRLHRGRQLLRSHLDAVQSNVHSPSPSKNQLANVRRIK</sequence>
<dbReference type="Gene3D" id="1.10.10.10">
    <property type="entry name" value="Winged helix-like DNA-binding domain superfamily/Winged helix DNA-binding domain"/>
    <property type="match status" value="1"/>
</dbReference>
<proteinExistence type="inferred from homology"/>
<feature type="compositionally biased region" description="Polar residues" evidence="6">
    <location>
        <begin position="170"/>
        <end position="185"/>
    </location>
</feature>
<dbReference type="GO" id="GO:0006352">
    <property type="term" value="P:DNA-templated transcription initiation"/>
    <property type="evidence" value="ECO:0007669"/>
    <property type="project" value="InterPro"/>
</dbReference>
<feature type="domain" description="RNA polymerase sigma factor 70 region 4 type 2" evidence="8">
    <location>
        <begin position="113"/>
        <end position="163"/>
    </location>
</feature>
<dbReference type="CDD" id="cd06171">
    <property type="entry name" value="Sigma70_r4"/>
    <property type="match status" value="1"/>
</dbReference>
<dbReference type="InterPro" id="IPR013325">
    <property type="entry name" value="RNA_pol_sigma_r2"/>
</dbReference>
<keyword evidence="5" id="KW-0804">Transcription</keyword>
<dbReference type="PANTHER" id="PTHR43133:SF8">
    <property type="entry name" value="RNA POLYMERASE SIGMA FACTOR HI_1459-RELATED"/>
    <property type="match status" value="1"/>
</dbReference>
<evidence type="ECO:0000256" key="3">
    <source>
        <dbReference type="ARBA" id="ARBA00023082"/>
    </source>
</evidence>